<evidence type="ECO:0000313" key="1">
    <source>
        <dbReference type="EMBL" id="EPC71650.1"/>
    </source>
</evidence>
<gene>
    <name evidence="1" type="ORF">Lpp71_12740</name>
</gene>
<sequence length="137" mass="15305">NNEISKAAKLKINDDGQYAPDMRVEDTEIDDFKNFEVSIEDVYTDGDLFFISGQASEEAEATINASHHIDDGEYGLPESISYEVSGTSGFRIKLAIDATKISFKDQASFSRDIMDQMQNCDLKIEETNIEVPPEPLD</sequence>
<accession>A0A8E0IQE0</accession>
<proteinExistence type="predicted"/>
<name>A0A8E0IQE0_LACPA</name>
<comment type="caution">
    <text evidence="1">The sequence shown here is derived from an EMBL/GenBank/DDBJ whole genome shotgun (WGS) entry which is preliminary data.</text>
</comment>
<dbReference type="EMBL" id="ANKD01000640">
    <property type="protein sequence ID" value="EPC71650.1"/>
    <property type="molecule type" value="Genomic_DNA"/>
</dbReference>
<feature type="non-terminal residue" evidence="1">
    <location>
        <position position="1"/>
    </location>
</feature>
<organism evidence="1 2">
    <name type="scientific">Lacticaseibacillus paracasei subsp. paracasei Lpp71</name>
    <dbReference type="NCBI Taxonomy" id="1256207"/>
    <lineage>
        <taxon>Bacteria</taxon>
        <taxon>Bacillati</taxon>
        <taxon>Bacillota</taxon>
        <taxon>Bacilli</taxon>
        <taxon>Lactobacillales</taxon>
        <taxon>Lactobacillaceae</taxon>
        <taxon>Lacticaseibacillus</taxon>
    </lineage>
</organism>
<protein>
    <submittedName>
        <fullName evidence="1">Uncharacterized protein</fullName>
    </submittedName>
</protein>
<evidence type="ECO:0000313" key="2">
    <source>
        <dbReference type="Proteomes" id="UP000014252"/>
    </source>
</evidence>
<dbReference type="Proteomes" id="UP000014252">
    <property type="component" value="Unassembled WGS sequence"/>
</dbReference>
<reference evidence="1 2" key="1">
    <citation type="journal article" date="2013" name="PLoS ONE">
        <title>Lactobacillus paracasei comparative genomics: towards species pan-genome definition and exploitation of diversity.</title>
        <authorList>
            <person name="Smokvina T."/>
            <person name="Wels M."/>
            <person name="Polka J."/>
            <person name="Chervaux C."/>
            <person name="Brisse S."/>
            <person name="Boekhorst J."/>
            <person name="van Hylckama Vlieg J.E."/>
            <person name="Siezen R.J."/>
        </authorList>
    </citation>
    <scope>NUCLEOTIDE SEQUENCE [LARGE SCALE GENOMIC DNA]</scope>
    <source>
        <strain evidence="1 2">Lpp71</strain>
    </source>
</reference>
<dbReference type="AlphaFoldDB" id="A0A8E0IQE0"/>